<dbReference type="InterPro" id="IPR025421">
    <property type="entry name" value="DUF4148"/>
</dbReference>
<accession>A0ABU8IKK9</accession>
<reference evidence="1 2" key="1">
    <citation type="journal article" date="2022" name="Arch. Microbiol.">
        <title>Paraburkholderia bengalensis sp. nov. isolated from roots of Oryza sativa, IR64.</title>
        <authorList>
            <person name="Nag P."/>
            <person name="Mondal N."/>
            <person name="Sarkar J."/>
            <person name="Das S."/>
        </authorList>
    </citation>
    <scope>NUCLEOTIDE SEQUENCE [LARGE SCALE GENOMIC DNA]</scope>
    <source>
        <strain evidence="1 2">IR64_4_BI</strain>
    </source>
</reference>
<protein>
    <submittedName>
        <fullName evidence="1">DUF4148 domain-containing protein</fullName>
    </submittedName>
</protein>
<name>A0ABU8IKK9_9BURK</name>
<comment type="caution">
    <text evidence="1">The sequence shown here is derived from an EMBL/GenBank/DDBJ whole genome shotgun (WGS) entry which is preliminary data.</text>
</comment>
<dbReference type="Proteomes" id="UP001386437">
    <property type="component" value="Unassembled WGS sequence"/>
</dbReference>
<organism evidence="1 2">
    <name type="scientific">Paraburkholderia bengalensis</name>
    <dbReference type="NCBI Taxonomy" id="2747562"/>
    <lineage>
        <taxon>Bacteria</taxon>
        <taxon>Pseudomonadati</taxon>
        <taxon>Pseudomonadota</taxon>
        <taxon>Betaproteobacteria</taxon>
        <taxon>Burkholderiales</taxon>
        <taxon>Burkholderiaceae</taxon>
        <taxon>Paraburkholderia</taxon>
    </lineage>
</organism>
<keyword evidence="2" id="KW-1185">Reference proteome</keyword>
<dbReference type="Pfam" id="PF13663">
    <property type="entry name" value="DUF4148"/>
    <property type="match status" value="1"/>
</dbReference>
<proteinExistence type="predicted"/>
<dbReference type="EMBL" id="JACFYJ010000002">
    <property type="protein sequence ID" value="MEI5996045.1"/>
    <property type="molecule type" value="Genomic_DNA"/>
</dbReference>
<gene>
    <name evidence="1" type="ORF">H3V53_02105</name>
</gene>
<evidence type="ECO:0000313" key="2">
    <source>
        <dbReference type="Proteomes" id="UP001386437"/>
    </source>
</evidence>
<evidence type="ECO:0000313" key="1">
    <source>
        <dbReference type="EMBL" id="MEI5996045.1"/>
    </source>
</evidence>
<sequence length="105" mass="11445">MGLFSALLAPLGYAYANEGPILHDHGYGGTRNTTVESGPAPAAAVNAPPVVKRAPQGKTRAEVRQELIQAYRDGLIPMTEADYPPSRQTIERNKARFAASERYYK</sequence>